<dbReference type="PANTHER" id="PTHR33332">
    <property type="entry name" value="REVERSE TRANSCRIPTASE DOMAIN-CONTAINING PROTEIN"/>
    <property type="match status" value="1"/>
</dbReference>
<evidence type="ECO:0000313" key="2">
    <source>
        <dbReference type="Proteomes" id="UP001145742"/>
    </source>
</evidence>
<keyword evidence="2" id="KW-1185">Reference proteome</keyword>
<dbReference type="Proteomes" id="UP001145742">
    <property type="component" value="Unassembled WGS sequence"/>
</dbReference>
<dbReference type="EMBL" id="WHWB01034679">
    <property type="protein sequence ID" value="KAJ7406026.1"/>
    <property type="molecule type" value="Genomic_DNA"/>
</dbReference>
<name>A0ABQ9CTP4_9PASS</name>
<accession>A0ABQ9CTP4</accession>
<evidence type="ECO:0000313" key="1">
    <source>
        <dbReference type="EMBL" id="KAJ7406026.1"/>
    </source>
</evidence>
<protein>
    <submittedName>
        <fullName evidence="1">Uncharacterized protein</fullName>
    </submittedName>
</protein>
<gene>
    <name evidence="1" type="ORF">WISP_136303</name>
</gene>
<reference evidence="1" key="1">
    <citation type="submission" date="2019-10" db="EMBL/GenBank/DDBJ databases">
        <authorList>
            <person name="Soares A.E.R."/>
            <person name="Aleixo A."/>
            <person name="Schneider P."/>
            <person name="Miyaki C.Y."/>
            <person name="Schneider M.P."/>
            <person name="Mello C."/>
            <person name="Vasconcelos A.T.R."/>
        </authorList>
    </citation>
    <scope>NUCLEOTIDE SEQUENCE</scope>
    <source>
        <tissue evidence="1">Muscle</tissue>
    </source>
</reference>
<organism evidence="1 2">
    <name type="scientific">Willisornis vidua</name>
    <name type="common">Xingu scale-backed antbird</name>
    <dbReference type="NCBI Taxonomy" id="1566151"/>
    <lineage>
        <taxon>Eukaryota</taxon>
        <taxon>Metazoa</taxon>
        <taxon>Chordata</taxon>
        <taxon>Craniata</taxon>
        <taxon>Vertebrata</taxon>
        <taxon>Euteleostomi</taxon>
        <taxon>Archelosauria</taxon>
        <taxon>Archosauria</taxon>
        <taxon>Dinosauria</taxon>
        <taxon>Saurischia</taxon>
        <taxon>Theropoda</taxon>
        <taxon>Coelurosauria</taxon>
        <taxon>Aves</taxon>
        <taxon>Neognathae</taxon>
        <taxon>Neoaves</taxon>
        <taxon>Telluraves</taxon>
        <taxon>Australaves</taxon>
        <taxon>Passeriformes</taxon>
        <taxon>Thamnophilidae</taxon>
        <taxon>Willisornis</taxon>
    </lineage>
</organism>
<sequence length="170" mass="19690">MRLNKTKCKVLHMGWVNPGDPYRLRDEQIESSPAEKDMGVLVNERLDMSHQYVLAVQRKNHILVFIKRSLANRMRMVISQTGAEKAEVFNAFFSSVFNMDEGPRRPQCPELEDHDCENYQLPVNPEIVQDLLLQLDPYKCMGPDEIHPRILKELAHVIAKSLSMIFEHSC</sequence>
<proteinExistence type="predicted"/>
<comment type="caution">
    <text evidence="1">The sequence shown here is derived from an EMBL/GenBank/DDBJ whole genome shotgun (WGS) entry which is preliminary data.</text>
</comment>